<sequence length="281" mass="31457">MDHAQHLDPSLAQLNAALIVRRCLIDGELDDRELRARTEAGLLVRVIRGCYLDRGLWDGLYEEQRLLARTLAVARAGRAGRGDEPQLVFSHLSAAVLWGLPLYGLKRSSPQRVHLLTPPERPGRSRGAVIRHSEPYGGDDVTTVAGLRVTTLDRTVRDLARLATPELALGCADRALRLILGGPHYTEMEPIERWRESQLRLLDERPGARGIRRAHRIIELADPRADSLAESVSRLQLVRLRVPFDFQVAVVGLNGKAYRMDFEFVGQSCFGEMEVVPRKVV</sequence>
<keyword evidence="2" id="KW-1185">Reference proteome</keyword>
<dbReference type="Proteomes" id="UP000664398">
    <property type="component" value="Unassembled WGS sequence"/>
</dbReference>
<proteinExistence type="predicted"/>
<dbReference type="AlphaFoldDB" id="A0A939LXU4"/>
<name>A0A939LXU4_9MICO</name>
<accession>A0A939LXU4</accession>
<protein>
    <recommendedName>
        <fullName evidence="3">Transcriptional regulator, AbiEi antitoxin, Type IV TA system</fullName>
    </recommendedName>
</protein>
<organism evidence="1 2">
    <name type="scientific">Leucobacter ruminantium</name>
    <dbReference type="NCBI Taxonomy" id="1289170"/>
    <lineage>
        <taxon>Bacteria</taxon>
        <taxon>Bacillati</taxon>
        <taxon>Actinomycetota</taxon>
        <taxon>Actinomycetes</taxon>
        <taxon>Micrococcales</taxon>
        <taxon>Microbacteriaceae</taxon>
        <taxon>Leucobacter</taxon>
    </lineage>
</organism>
<evidence type="ECO:0008006" key="3">
    <source>
        <dbReference type="Google" id="ProtNLM"/>
    </source>
</evidence>
<comment type="caution">
    <text evidence="1">The sequence shown here is derived from an EMBL/GenBank/DDBJ whole genome shotgun (WGS) entry which is preliminary data.</text>
</comment>
<gene>
    <name evidence="1" type="ORF">J4H91_14130</name>
</gene>
<reference evidence="1" key="1">
    <citation type="submission" date="2021-03" db="EMBL/GenBank/DDBJ databases">
        <title>Leucobacter chromiisoli sp. nov., isolated from chromium-containing soil of chemical plant.</title>
        <authorList>
            <person name="Xu Z."/>
        </authorList>
    </citation>
    <scope>NUCLEOTIDE SEQUENCE</scope>
    <source>
        <strain evidence="1">A2</strain>
    </source>
</reference>
<evidence type="ECO:0000313" key="2">
    <source>
        <dbReference type="Proteomes" id="UP000664398"/>
    </source>
</evidence>
<evidence type="ECO:0000313" key="1">
    <source>
        <dbReference type="EMBL" id="MBO1806441.1"/>
    </source>
</evidence>
<dbReference type="RefSeq" id="WP_208046896.1">
    <property type="nucleotide sequence ID" value="NZ_JAGDYL010000033.1"/>
</dbReference>
<dbReference type="EMBL" id="JAGDYL010000033">
    <property type="protein sequence ID" value="MBO1806441.1"/>
    <property type="molecule type" value="Genomic_DNA"/>
</dbReference>